<comment type="caution">
    <text evidence="7">The sequence shown here is derived from an EMBL/GenBank/DDBJ whole genome shotgun (WGS) entry which is preliminary data.</text>
</comment>
<proteinExistence type="predicted"/>
<dbReference type="PANTHER" id="PTHR46768:SF1">
    <property type="entry name" value="TWO PORE CHANNEL PROTEIN 2"/>
    <property type="match status" value="1"/>
</dbReference>
<dbReference type="GO" id="GO:0097682">
    <property type="term" value="F:intracellularly phosphatidylinositol-3,5-bisphosphate-gated monatomic cation channel activity"/>
    <property type="evidence" value="ECO:0007669"/>
    <property type="project" value="TreeGrafter"/>
</dbReference>
<comment type="subcellular location">
    <subcellularLocation>
        <location evidence="1">Membrane</location>
        <topology evidence="1">Multi-pass membrane protein</topology>
    </subcellularLocation>
</comment>
<dbReference type="OrthoDB" id="416585at2759"/>
<dbReference type="AlphaFoldDB" id="A0A8J6AJ22"/>
<keyword evidence="8" id="KW-1185">Reference proteome</keyword>
<feature type="transmembrane region" description="Helical" evidence="5">
    <location>
        <begin position="93"/>
        <end position="114"/>
    </location>
</feature>
<evidence type="ECO:0000313" key="7">
    <source>
        <dbReference type="EMBL" id="KAG8522554.1"/>
    </source>
</evidence>
<keyword evidence="3 5" id="KW-1133">Transmembrane helix</keyword>
<evidence type="ECO:0000259" key="6">
    <source>
        <dbReference type="Pfam" id="PF00520"/>
    </source>
</evidence>
<feature type="transmembrane region" description="Helical" evidence="5">
    <location>
        <begin position="601"/>
        <end position="623"/>
    </location>
</feature>
<dbReference type="Gene3D" id="1.20.120.350">
    <property type="entry name" value="Voltage-gated potassium channels. Chain C"/>
    <property type="match status" value="1"/>
</dbReference>
<feature type="transmembrane region" description="Helical" evidence="5">
    <location>
        <begin position="173"/>
        <end position="193"/>
    </location>
</feature>
<name>A0A8J6AJ22_GALPY</name>
<dbReference type="GO" id="GO:0075509">
    <property type="term" value="P:endocytosis involved in viral entry into host cell"/>
    <property type="evidence" value="ECO:0007669"/>
    <property type="project" value="TreeGrafter"/>
</dbReference>
<feature type="transmembrane region" description="Helical" evidence="5">
    <location>
        <begin position="560"/>
        <end position="581"/>
    </location>
</feature>
<dbReference type="PANTHER" id="PTHR46768">
    <property type="entry name" value="TWO PORE CALCIUM CHANNEL PROTEIN 2"/>
    <property type="match status" value="1"/>
</dbReference>
<dbReference type="InterPro" id="IPR027359">
    <property type="entry name" value="Volt_channel_dom_sf"/>
</dbReference>
<dbReference type="GO" id="GO:0015280">
    <property type="term" value="F:ligand-gated sodium channel activity"/>
    <property type="evidence" value="ECO:0007669"/>
    <property type="project" value="TreeGrafter"/>
</dbReference>
<evidence type="ECO:0000256" key="2">
    <source>
        <dbReference type="ARBA" id="ARBA00022692"/>
    </source>
</evidence>
<evidence type="ECO:0000256" key="3">
    <source>
        <dbReference type="ARBA" id="ARBA00022989"/>
    </source>
</evidence>
<dbReference type="InterPro" id="IPR005821">
    <property type="entry name" value="Ion_trans_dom"/>
</dbReference>
<dbReference type="SUPFAM" id="SSF81324">
    <property type="entry name" value="Voltage-gated potassium channels"/>
    <property type="match status" value="2"/>
</dbReference>
<sequence>AETRLGQPGQVLSERPCAAARAPPGRLRVPASLAGSGPFLRWAAPGGLRAWRVLGCEGRPPGPPCCAVRPARMRYRSITHRVDARSLRLYRCYYSSACQTLSFAIFLVLSLAFVETPSSFTSTSDVRYRAAPWNPPCGLTEAVEGLCLLVFAADVSVKSYLVGWDQFRQNPWLLAYLLVLAVSLADWTVSLGLRCQEPLRPRRALRPFFLMQNSSMMKKTLKCLRCSLPEMASVLLLLALHLGLFTLLGMLLFTGAKGPGQDRERLAYFRSLPDALTSLLVLLTTANNPDVMTPAYSEHRAYAGFFIVFTLIGSLFLMNLLTAIIYNQFRGYLLKSLQTSLIRRRLGTRAAFQVLSAAAGAAGPAQGAGVQPQEFLQVLQEVQLDSSRKRAILEKVRSRGDRPLSAGEFQSLLDEFDKRVIKERPAVLSVRPSQHPPRPEYRAPFLRSAQFLFGHPRFDYLGTLVALGNLVSIGAFLVRDADLPPAGRDDFVLGALGCSFALYYLLEALLKVLALGPGGYLACPSNLFDGLLTLVLLVTTLAGLAVSAGPGGKPEARGPLSLWDAALLANMLVVFRFLRVIPSVKLMAVVASTILDLLGNMRAFGGVLVVVYYVFAVVGVALFRGAIQAPGNSRGVTQRVPSLVPNGSAPCGSYEQLEYWPSNFDDFAAALVTLWNVMVVNNWQVFLDAYRRYSGPTFCISGTAVASSSRPRKTRRWSTRRAWSACSGAGRGGGLPEGL</sequence>
<keyword evidence="2 5" id="KW-0812">Transmembrane</keyword>
<dbReference type="Gene3D" id="1.10.287.70">
    <property type="match status" value="2"/>
</dbReference>
<keyword evidence="4 5" id="KW-0472">Membrane</keyword>
<dbReference type="InterPro" id="IPR028798">
    <property type="entry name" value="TPC2"/>
</dbReference>
<reference evidence="7" key="1">
    <citation type="journal article" date="2021" name="Evol. Appl.">
        <title>The genome of the Pyrenean desman and the effects of bottlenecks and inbreeding on the genomic landscape of an endangered species.</title>
        <authorList>
            <person name="Escoda L."/>
            <person name="Castresana J."/>
        </authorList>
    </citation>
    <scope>NUCLEOTIDE SEQUENCE</scope>
    <source>
        <strain evidence="7">IBE-C5619</strain>
    </source>
</reference>
<gene>
    <name evidence="7" type="ORF">J0S82_014550</name>
</gene>
<feature type="transmembrane region" description="Helical" evidence="5">
    <location>
        <begin position="491"/>
        <end position="510"/>
    </location>
</feature>
<feature type="transmembrane region" description="Helical" evidence="5">
    <location>
        <begin position="460"/>
        <end position="479"/>
    </location>
</feature>
<dbReference type="EMBL" id="JAGFMF010011432">
    <property type="protein sequence ID" value="KAG8522554.1"/>
    <property type="molecule type" value="Genomic_DNA"/>
</dbReference>
<feature type="transmembrane region" description="Helical" evidence="5">
    <location>
        <begin position="301"/>
        <end position="326"/>
    </location>
</feature>
<dbReference type="Proteomes" id="UP000700334">
    <property type="component" value="Unassembled WGS sequence"/>
</dbReference>
<protein>
    <submittedName>
        <fullName evidence="7">Two pore calcium channel protein 2</fullName>
    </submittedName>
</protein>
<dbReference type="Pfam" id="PF00520">
    <property type="entry name" value="Ion_trans"/>
    <property type="match status" value="2"/>
</dbReference>
<dbReference type="GO" id="GO:0019722">
    <property type="term" value="P:calcium-mediated signaling"/>
    <property type="evidence" value="ECO:0007669"/>
    <property type="project" value="TreeGrafter"/>
</dbReference>
<feature type="domain" description="Ion transport" evidence="6">
    <location>
        <begin position="106"/>
        <end position="329"/>
    </location>
</feature>
<evidence type="ECO:0000256" key="1">
    <source>
        <dbReference type="ARBA" id="ARBA00004141"/>
    </source>
</evidence>
<evidence type="ECO:0000313" key="8">
    <source>
        <dbReference type="Proteomes" id="UP000700334"/>
    </source>
</evidence>
<dbReference type="GO" id="GO:0005765">
    <property type="term" value="C:lysosomal membrane"/>
    <property type="evidence" value="ECO:0007669"/>
    <property type="project" value="InterPro"/>
</dbReference>
<feature type="transmembrane region" description="Helical" evidence="5">
    <location>
        <begin position="234"/>
        <end position="256"/>
    </location>
</feature>
<evidence type="ECO:0000256" key="5">
    <source>
        <dbReference type="SAM" id="Phobius"/>
    </source>
</evidence>
<evidence type="ECO:0000256" key="4">
    <source>
        <dbReference type="ARBA" id="ARBA00023136"/>
    </source>
</evidence>
<feature type="transmembrane region" description="Helical" evidence="5">
    <location>
        <begin position="530"/>
        <end position="548"/>
    </location>
</feature>
<dbReference type="FunFam" id="1.10.287.70:FF:000104">
    <property type="entry name" value="Two pore calcium channel protein 2"/>
    <property type="match status" value="1"/>
</dbReference>
<accession>A0A8J6AJ22</accession>
<feature type="non-terminal residue" evidence="7">
    <location>
        <position position="739"/>
    </location>
</feature>
<feature type="domain" description="Ion transport" evidence="6">
    <location>
        <begin position="457"/>
        <end position="694"/>
    </location>
</feature>
<dbReference type="GO" id="GO:0022832">
    <property type="term" value="F:voltage-gated channel activity"/>
    <property type="evidence" value="ECO:0007669"/>
    <property type="project" value="InterPro"/>
</dbReference>
<organism evidence="7 8">
    <name type="scientific">Galemys pyrenaicus</name>
    <name type="common">Iberian desman</name>
    <name type="synonym">Pyrenean desman</name>
    <dbReference type="NCBI Taxonomy" id="202257"/>
    <lineage>
        <taxon>Eukaryota</taxon>
        <taxon>Metazoa</taxon>
        <taxon>Chordata</taxon>
        <taxon>Craniata</taxon>
        <taxon>Vertebrata</taxon>
        <taxon>Euteleostomi</taxon>
        <taxon>Mammalia</taxon>
        <taxon>Eutheria</taxon>
        <taxon>Laurasiatheria</taxon>
        <taxon>Eulipotyphla</taxon>
        <taxon>Talpidae</taxon>
        <taxon>Galemys</taxon>
    </lineage>
</organism>